<dbReference type="PRINTS" id="PR00188">
    <property type="entry name" value="PLANTGLOBIN"/>
</dbReference>
<dbReference type="GO" id="GO:0019825">
    <property type="term" value="F:oxygen binding"/>
    <property type="evidence" value="ECO:0007669"/>
    <property type="project" value="InterPro"/>
</dbReference>
<dbReference type="InterPro" id="IPR044399">
    <property type="entry name" value="Mb-like_M"/>
</dbReference>
<keyword evidence="4" id="KW-0479">Metal-binding</keyword>
<keyword evidence="1 6" id="KW-0813">Transport</keyword>
<dbReference type="SUPFAM" id="SSF46458">
    <property type="entry name" value="Globin-like"/>
    <property type="match status" value="1"/>
</dbReference>
<evidence type="ECO:0000256" key="6">
    <source>
        <dbReference type="RuleBase" id="RU000356"/>
    </source>
</evidence>
<keyword evidence="2 6" id="KW-0349">Heme</keyword>
<dbReference type="InterPro" id="IPR000971">
    <property type="entry name" value="Globin"/>
</dbReference>
<dbReference type="PANTHER" id="PTHR46458:SF1">
    <property type="entry name" value="GEO09476P1"/>
    <property type="match status" value="1"/>
</dbReference>
<comment type="similarity">
    <text evidence="6">Belongs to the globin family.</text>
</comment>
<dbReference type="Proteomes" id="UP001208570">
    <property type="component" value="Unassembled WGS sequence"/>
</dbReference>
<dbReference type="GO" id="GO:0020037">
    <property type="term" value="F:heme binding"/>
    <property type="evidence" value="ECO:0007669"/>
    <property type="project" value="InterPro"/>
</dbReference>
<keyword evidence="3 6" id="KW-0561">Oxygen transport</keyword>
<comment type="caution">
    <text evidence="9">The sequence shown here is derived from an EMBL/GenBank/DDBJ whole genome shotgun (WGS) entry which is preliminary data.</text>
</comment>
<accession>A0AAD9MX09</accession>
<keyword evidence="10" id="KW-1185">Reference proteome</keyword>
<reference evidence="9" key="1">
    <citation type="journal article" date="2023" name="Mol. Biol. Evol.">
        <title>Third-Generation Sequencing Reveals the Adaptive Role of the Epigenome in Three Deep-Sea Polychaetes.</title>
        <authorList>
            <person name="Perez M."/>
            <person name="Aroh O."/>
            <person name="Sun Y."/>
            <person name="Lan Y."/>
            <person name="Juniper S.K."/>
            <person name="Young C.R."/>
            <person name="Angers B."/>
            <person name="Qian P.Y."/>
        </authorList>
    </citation>
    <scope>NUCLEOTIDE SEQUENCE</scope>
    <source>
        <strain evidence="9">P08H-3</strain>
    </source>
</reference>
<evidence type="ECO:0000313" key="9">
    <source>
        <dbReference type="EMBL" id="KAK2146154.1"/>
    </source>
</evidence>
<evidence type="ECO:0000256" key="5">
    <source>
        <dbReference type="ARBA" id="ARBA00023004"/>
    </source>
</evidence>
<dbReference type="GO" id="GO:0005344">
    <property type="term" value="F:oxygen carrier activity"/>
    <property type="evidence" value="ECO:0007669"/>
    <property type="project" value="UniProtKB-KW"/>
</dbReference>
<dbReference type="EMBL" id="JAODUP010000628">
    <property type="protein sequence ID" value="KAK2146154.1"/>
    <property type="molecule type" value="Genomic_DNA"/>
</dbReference>
<keyword evidence="5" id="KW-0408">Iron</keyword>
<proteinExistence type="inferred from homology"/>
<feature type="region of interest" description="Disordered" evidence="7">
    <location>
        <begin position="1"/>
        <end position="28"/>
    </location>
</feature>
<dbReference type="CDD" id="cd01040">
    <property type="entry name" value="Mb-like"/>
    <property type="match status" value="1"/>
</dbReference>
<name>A0AAD9MX09_9ANNE</name>
<dbReference type="InterPro" id="IPR012292">
    <property type="entry name" value="Globin/Proto"/>
</dbReference>
<dbReference type="InterPro" id="IPR009050">
    <property type="entry name" value="Globin-like_sf"/>
</dbReference>
<evidence type="ECO:0000256" key="2">
    <source>
        <dbReference type="ARBA" id="ARBA00022617"/>
    </source>
</evidence>
<dbReference type="PROSITE" id="PS01033">
    <property type="entry name" value="GLOBIN"/>
    <property type="match status" value="1"/>
</dbReference>
<sequence length="203" mass="23297">MGCEKSKAMPQENAVHPAVIRNEQGHDRKSTENYTFSDVQIDIIQSTWPLVSRDLIGNGTSVFLDIFTTEPNVKKLFPFKNVDSQQLVNNPLFKIHASSFMQAVDVVCSSLSTIEKDCPVSRRLIILGAQHATVPGFDMVYFSIFAKCLHMTWERVLKEEYTEEVKDAWTTLFDFVMDRISDGYVLYNQEELSREKAKFDIEQ</sequence>
<evidence type="ECO:0000256" key="1">
    <source>
        <dbReference type="ARBA" id="ARBA00022448"/>
    </source>
</evidence>
<dbReference type="GO" id="GO:0046872">
    <property type="term" value="F:metal ion binding"/>
    <property type="evidence" value="ECO:0007669"/>
    <property type="project" value="UniProtKB-KW"/>
</dbReference>
<protein>
    <recommendedName>
        <fullName evidence="8">Globin domain-containing protein</fullName>
    </recommendedName>
</protein>
<dbReference type="PANTHER" id="PTHR46458">
    <property type="entry name" value="BLR2807 PROTEIN"/>
    <property type="match status" value="1"/>
</dbReference>
<dbReference type="AlphaFoldDB" id="A0AAD9MX09"/>
<dbReference type="Pfam" id="PF00042">
    <property type="entry name" value="Globin"/>
    <property type="match status" value="1"/>
</dbReference>
<evidence type="ECO:0000256" key="7">
    <source>
        <dbReference type="SAM" id="MobiDB-lite"/>
    </source>
</evidence>
<evidence type="ECO:0000259" key="8">
    <source>
        <dbReference type="PROSITE" id="PS01033"/>
    </source>
</evidence>
<organism evidence="9 10">
    <name type="scientific">Paralvinella palmiformis</name>
    <dbReference type="NCBI Taxonomy" id="53620"/>
    <lineage>
        <taxon>Eukaryota</taxon>
        <taxon>Metazoa</taxon>
        <taxon>Spiralia</taxon>
        <taxon>Lophotrochozoa</taxon>
        <taxon>Annelida</taxon>
        <taxon>Polychaeta</taxon>
        <taxon>Sedentaria</taxon>
        <taxon>Canalipalpata</taxon>
        <taxon>Terebellida</taxon>
        <taxon>Terebelliformia</taxon>
        <taxon>Alvinellidae</taxon>
        <taxon>Paralvinella</taxon>
    </lineage>
</organism>
<gene>
    <name evidence="9" type="ORF">LSH36_628g02030</name>
</gene>
<dbReference type="InterPro" id="IPR050532">
    <property type="entry name" value="Globin-like_OT"/>
</dbReference>
<dbReference type="Gene3D" id="1.10.490.10">
    <property type="entry name" value="Globins"/>
    <property type="match status" value="1"/>
</dbReference>
<evidence type="ECO:0000313" key="10">
    <source>
        <dbReference type="Proteomes" id="UP001208570"/>
    </source>
</evidence>
<evidence type="ECO:0000256" key="4">
    <source>
        <dbReference type="ARBA" id="ARBA00022723"/>
    </source>
</evidence>
<evidence type="ECO:0000256" key="3">
    <source>
        <dbReference type="ARBA" id="ARBA00022621"/>
    </source>
</evidence>
<feature type="domain" description="Globin" evidence="8">
    <location>
        <begin position="35"/>
        <end position="185"/>
    </location>
</feature>